<dbReference type="EMBL" id="JAVRHV010000007">
    <property type="protein sequence ID" value="MDT0554031.1"/>
    <property type="molecule type" value="Genomic_DNA"/>
</dbReference>
<keyword evidence="4" id="KW-0378">Hydrolase</keyword>
<dbReference type="RefSeq" id="WP_311594115.1">
    <property type="nucleotide sequence ID" value="NZ_JAVRHV010000007.1"/>
</dbReference>
<evidence type="ECO:0000256" key="3">
    <source>
        <dbReference type="ARBA" id="ARBA00012663"/>
    </source>
</evidence>
<protein>
    <recommendedName>
        <fullName evidence="3">beta-N-acetylhexosaminidase</fullName>
        <ecNumber evidence="3">3.2.1.52</ecNumber>
    </recommendedName>
</protein>
<dbReference type="InterPro" id="IPR029018">
    <property type="entry name" value="Hex-like_dom2"/>
</dbReference>
<dbReference type="Gene3D" id="3.30.379.10">
    <property type="entry name" value="Chitobiase/beta-hexosaminidase domain 2-like"/>
    <property type="match status" value="1"/>
</dbReference>
<evidence type="ECO:0000259" key="7">
    <source>
        <dbReference type="Pfam" id="PF00728"/>
    </source>
</evidence>
<feature type="chain" id="PRO_5045450437" description="beta-N-acetylhexosaminidase" evidence="6">
    <location>
        <begin position="25"/>
        <end position="680"/>
    </location>
</feature>
<comment type="similarity">
    <text evidence="2">Belongs to the glycosyl hydrolase 20 family.</text>
</comment>
<accession>A0ABU2Y760</accession>
<evidence type="ECO:0000256" key="6">
    <source>
        <dbReference type="SAM" id="SignalP"/>
    </source>
</evidence>
<evidence type="ECO:0000256" key="1">
    <source>
        <dbReference type="ARBA" id="ARBA00001231"/>
    </source>
</evidence>
<dbReference type="PROSITE" id="PS51257">
    <property type="entry name" value="PROKAR_LIPOPROTEIN"/>
    <property type="match status" value="1"/>
</dbReference>
<dbReference type="PANTHER" id="PTHR22600">
    <property type="entry name" value="BETA-HEXOSAMINIDASE"/>
    <property type="match status" value="1"/>
</dbReference>
<proteinExistence type="inferred from homology"/>
<dbReference type="InterPro" id="IPR017853">
    <property type="entry name" value="GH"/>
</dbReference>
<comment type="caution">
    <text evidence="9">The sequence shown here is derived from an EMBL/GenBank/DDBJ whole genome shotgun (WGS) entry which is preliminary data.</text>
</comment>
<dbReference type="SUPFAM" id="SSF51445">
    <property type="entry name" value="(Trans)glycosidases"/>
    <property type="match status" value="1"/>
</dbReference>
<evidence type="ECO:0000259" key="8">
    <source>
        <dbReference type="Pfam" id="PF02838"/>
    </source>
</evidence>
<dbReference type="PANTHER" id="PTHR22600:SF57">
    <property type="entry name" value="BETA-N-ACETYLHEXOSAMINIDASE"/>
    <property type="match status" value="1"/>
</dbReference>
<dbReference type="SUPFAM" id="SSF55545">
    <property type="entry name" value="beta-N-acetylhexosaminidase-like domain"/>
    <property type="match status" value="1"/>
</dbReference>
<feature type="domain" description="Glycoside hydrolase family 20 catalytic" evidence="7">
    <location>
        <begin position="150"/>
        <end position="254"/>
    </location>
</feature>
<keyword evidence="5" id="KW-0326">Glycosidase</keyword>
<dbReference type="Pfam" id="PF00728">
    <property type="entry name" value="Glyco_hydro_20"/>
    <property type="match status" value="1"/>
</dbReference>
<dbReference type="PRINTS" id="PR00738">
    <property type="entry name" value="GLHYDRLASE20"/>
</dbReference>
<name>A0ABU2Y760_9FLAO</name>
<dbReference type="Gene3D" id="3.20.20.80">
    <property type="entry name" value="Glycosidases"/>
    <property type="match status" value="1"/>
</dbReference>
<gene>
    <name evidence="9" type="ORF">RM519_12285</name>
</gene>
<evidence type="ECO:0000256" key="5">
    <source>
        <dbReference type="ARBA" id="ARBA00023295"/>
    </source>
</evidence>
<evidence type="ECO:0000313" key="10">
    <source>
        <dbReference type="Proteomes" id="UP001252186"/>
    </source>
</evidence>
<reference evidence="9 10" key="1">
    <citation type="submission" date="2023-09" db="EMBL/GenBank/DDBJ databases">
        <authorList>
            <person name="Rey-Velasco X."/>
        </authorList>
    </citation>
    <scope>NUCLEOTIDE SEQUENCE [LARGE SCALE GENOMIC DNA]</scope>
    <source>
        <strain evidence="9 10">P050</strain>
    </source>
</reference>
<dbReference type="InterPro" id="IPR015883">
    <property type="entry name" value="Glyco_hydro_20_cat"/>
</dbReference>
<dbReference type="EC" id="3.2.1.52" evidence="3"/>
<dbReference type="InterPro" id="IPR015882">
    <property type="entry name" value="HEX_bac_N"/>
</dbReference>
<evidence type="ECO:0000256" key="2">
    <source>
        <dbReference type="ARBA" id="ARBA00006285"/>
    </source>
</evidence>
<feature type="signal peptide" evidence="6">
    <location>
        <begin position="1"/>
        <end position="24"/>
    </location>
</feature>
<sequence>MGNIKHLVAAILVGVSLISCTAHKQEDCSQTHPIIPTPQEISYGNALLEFKVVSIVANEFEPEGELLKGFFQKEGVEIGENGLAIELVKKSSENDSSDEGYTLDITDKIVVTANTSKGIYYGIQSLKQLTRITENGVSVPTVAINDWPAFKVRGFMHDTGRNFQSIEQLKEQIEVLAQYKYNVFHWHLTDNPGWRLESKLYPELQSEDATSRHKGYYYTQEEFKDLVAFCKERYITVIPELDIPGHTEAFRAALNIKSMKEPRVLPILKDLFSEMIDLVPHEDMPYVHIGTDEVRNKEEYVSNEFILELMNHIKSKNKELIVWREGILIPEDTNSINQLWAQHEPREGHRFIDSRANYINHLDPFAGMARLFFQQPCRQSEGDELALGGVLCAWPDNNVKMGRDILRQNPIYPSIVFYADAIWKGRDKDYKEYWAKLPSQNTPEFEAFEQFEQKALTHKALYFKEKEFPYVKQSAISWNLIGPFNHGGNVEKIFPVEDEIRASYSIKNEEYEWSENHVGGTIHLKHFFGFESITAEKEGTYYAYTNIYSPDDRIQDFWMGFQGWSRSSRRGGATASQGEWHFTKPKIWVNDTEISPPTWQQPGLDEDDMEIPFLDEDYFYRTPTKVALKKGWNKVLLKIPQGGKSWKWMFTCVPVNTDGVNVSTVFDLKFNPNIKNNTNE</sequence>
<dbReference type="Proteomes" id="UP001252186">
    <property type="component" value="Unassembled WGS sequence"/>
</dbReference>
<comment type="catalytic activity">
    <reaction evidence="1">
        <text>Hydrolysis of terminal non-reducing N-acetyl-D-hexosamine residues in N-acetyl-beta-D-hexosaminides.</text>
        <dbReference type="EC" id="3.2.1.52"/>
    </reaction>
</comment>
<feature type="domain" description="Beta-hexosaminidase bacterial type N-terminal" evidence="8">
    <location>
        <begin position="32"/>
        <end position="147"/>
    </location>
</feature>
<keyword evidence="6" id="KW-0732">Signal</keyword>
<evidence type="ECO:0000313" key="9">
    <source>
        <dbReference type="EMBL" id="MDT0554031.1"/>
    </source>
</evidence>
<dbReference type="Pfam" id="PF02838">
    <property type="entry name" value="Glyco_hydro_20b"/>
    <property type="match status" value="1"/>
</dbReference>
<keyword evidence="10" id="KW-1185">Reference proteome</keyword>
<dbReference type="InterPro" id="IPR025705">
    <property type="entry name" value="Beta_hexosaminidase_sua/sub"/>
</dbReference>
<evidence type="ECO:0000256" key="4">
    <source>
        <dbReference type="ARBA" id="ARBA00022801"/>
    </source>
</evidence>
<organism evidence="9 10">
    <name type="scientific">Urechidicola vernalis</name>
    <dbReference type="NCBI Taxonomy" id="3075600"/>
    <lineage>
        <taxon>Bacteria</taxon>
        <taxon>Pseudomonadati</taxon>
        <taxon>Bacteroidota</taxon>
        <taxon>Flavobacteriia</taxon>
        <taxon>Flavobacteriales</taxon>
        <taxon>Flavobacteriaceae</taxon>
        <taxon>Urechidicola</taxon>
    </lineage>
</organism>